<dbReference type="Proteomes" id="UP001164286">
    <property type="component" value="Unassembled WGS sequence"/>
</dbReference>
<keyword evidence="2" id="KW-1185">Reference proteome</keyword>
<dbReference type="GeneID" id="77729744"/>
<evidence type="ECO:0000313" key="2">
    <source>
        <dbReference type="Proteomes" id="UP001164286"/>
    </source>
</evidence>
<dbReference type="RefSeq" id="XP_052943128.1">
    <property type="nucleotide sequence ID" value="XM_053090539.1"/>
</dbReference>
<dbReference type="AlphaFoldDB" id="A0AA38H3P2"/>
<organism evidence="1 2">
    <name type="scientific">Dioszegia hungarica</name>
    <dbReference type="NCBI Taxonomy" id="4972"/>
    <lineage>
        <taxon>Eukaryota</taxon>
        <taxon>Fungi</taxon>
        <taxon>Dikarya</taxon>
        <taxon>Basidiomycota</taxon>
        <taxon>Agaricomycotina</taxon>
        <taxon>Tremellomycetes</taxon>
        <taxon>Tremellales</taxon>
        <taxon>Bulleribasidiaceae</taxon>
        <taxon>Dioszegia</taxon>
    </lineage>
</organism>
<accession>A0AA38H3P2</accession>
<evidence type="ECO:0000313" key="1">
    <source>
        <dbReference type="EMBL" id="KAI9633351.1"/>
    </source>
</evidence>
<comment type="caution">
    <text evidence="1">The sequence shown here is derived from an EMBL/GenBank/DDBJ whole genome shotgun (WGS) entry which is preliminary data.</text>
</comment>
<gene>
    <name evidence="1" type="ORF">MKK02DRAFT_39332</name>
</gene>
<sequence length="147" mass="16641">MASWRNRVKRAASRCLPNARIILNATPTPPSLEAVKPLARSLPHFGILDLPAELVLLITRYTSGDPTALSDAQFSRLRKEAQGSEGLRILVKMDARLVKKYAEDGVMGYGAERCGEAGKRWRERQRTQMVMTDWLESGDWDKWERDA</sequence>
<name>A0AA38H3P2_9TREE</name>
<dbReference type="EMBL" id="JAKWFO010000011">
    <property type="protein sequence ID" value="KAI9633351.1"/>
    <property type="molecule type" value="Genomic_DNA"/>
</dbReference>
<protein>
    <submittedName>
        <fullName evidence="1">Uncharacterized protein</fullName>
    </submittedName>
</protein>
<proteinExistence type="predicted"/>
<reference evidence="1" key="1">
    <citation type="journal article" date="2022" name="G3 (Bethesda)">
        <title>High quality genome of the basidiomycete yeast Dioszegia hungarica PDD-24b-2 isolated from cloud water.</title>
        <authorList>
            <person name="Jarrige D."/>
            <person name="Haridas S."/>
            <person name="Bleykasten-Grosshans C."/>
            <person name="Joly M."/>
            <person name="Nadalig T."/>
            <person name="Sancelme M."/>
            <person name="Vuilleumier S."/>
            <person name="Grigoriev I.V."/>
            <person name="Amato P."/>
            <person name="Bringel F."/>
        </authorList>
    </citation>
    <scope>NUCLEOTIDE SEQUENCE</scope>
    <source>
        <strain evidence="1">PDD-24b-2</strain>
    </source>
</reference>